<accession>A0A6J5P200</accession>
<evidence type="ECO:0000313" key="4">
    <source>
        <dbReference type="EMBL" id="CAB4221508.1"/>
    </source>
</evidence>
<dbReference type="EMBL" id="LR796776">
    <property type="protein sequence ID" value="CAB4165297.1"/>
    <property type="molecule type" value="Genomic_DNA"/>
</dbReference>
<dbReference type="EMBL" id="LR797099">
    <property type="protein sequence ID" value="CAB4186864.1"/>
    <property type="molecule type" value="Genomic_DNA"/>
</dbReference>
<gene>
    <name evidence="3" type="ORF">UFOVP1146_210</name>
    <name evidence="4" type="ORF">UFOVP1638_355</name>
    <name evidence="1" type="ORF">UFOVP812_123</name>
    <name evidence="2" type="ORF">UFOVP818_20</name>
</gene>
<dbReference type="EMBL" id="LR797502">
    <property type="protein sequence ID" value="CAB4221508.1"/>
    <property type="molecule type" value="Genomic_DNA"/>
</dbReference>
<organism evidence="2">
    <name type="scientific">uncultured Caudovirales phage</name>
    <dbReference type="NCBI Taxonomy" id="2100421"/>
    <lineage>
        <taxon>Viruses</taxon>
        <taxon>Duplodnaviria</taxon>
        <taxon>Heunggongvirae</taxon>
        <taxon>Uroviricota</taxon>
        <taxon>Caudoviricetes</taxon>
        <taxon>Peduoviridae</taxon>
        <taxon>Maltschvirus</taxon>
        <taxon>Maltschvirus maltsch</taxon>
    </lineage>
</organism>
<dbReference type="EMBL" id="LR796758">
    <property type="protein sequence ID" value="CAB4163854.1"/>
    <property type="molecule type" value="Genomic_DNA"/>
</dbReference>
<evidence type="ECO:0000313" key="1">
    <source>
        <dbReference type="EMBL" id="CAB4163854.1"/>
    </source>
</evidence>
<proteinExistence type="predicted"/>
<evidence type="ECO:0000313" key="3">
    <source>
        <dbReference type="EMBL" id="CAB4186864.1"/>
    </source>
</evidence>
<reference evidence="2" key="1">
    <citation type="submission" date="2020-04" db="EMBL/GenBank/DDBJ databases">
        <authorList>
            <person name="Chiriac C."/>
            <person name="Salcher M."/>
            <person name="Ghai R."/>
            <person name="Kavagutti S V."/>
        </authorList>
    </citation>
    <scope>NUCLEOTIDE SEQUENCE</scope>
</reference>
<protein>
    <submittedName>
        <fullName evidence="2">Uncharacterized protein</fullName>
    </submittedName>
</protein>
<sequence>MTSHPLPGGGELLEYTLHDAVVASGSAESDPNIEKDTRMMDWLDDRSYRVIEGDASNYPKLLAQAIADRIEVVIKKEKQHDKPRNTKKRI</sequence>
<evidence type="ECO:0000313" key="2">
    <source>
        <dbReference type="EMBL" id="CAB4165297.1"/>
    </source>
</evidence>
<name>A0A6J5P200_9CAUD</name>